<comment type="caution">
    <text evidence="3">The sequence shown here is derived from an EMBL/GenBank/DDBJ whole genome shotgun (WGS) entry which is preliminary data.</text>
</comment>
<dbReference type="Pfam" id="PF20349">
    <property type="entry name" value="DUF6644"/>
    <property type="match status" value="1"/>
</dbReference>
<keyword evidence="1" id="KW-0812">Transmembrane</keyword>
<evidence type="ECO:0000313" key="4">
    <source>
        <dbReference type="Proteomes" id="UP000433652"/>
    </source>
</evidence>
<protein>
    <recommendedName>
        <fullName evidence="2">DUF6644 domain-containing protein</fullName>
    </recommendedName>
</protein>
<dbReference type="Proteomes" id="UP000433652">
    <property type="component" value="Unassembled WGS sequence"/>
</dbReference>
<dbReference type="AlphaFoldDB" id="A0A6I4SSK4"/>
<proteinExistence type="predicted"/>
<evidence type="ECO:0000259" key="2">
    <source>
        <dbReference type="Pfam" id="PF20349"/>
    </source>
</evidence>
<organism evidence="3 4">
    <name type="scientific">Croceibacterium salegens</name>
    <dbReference type="NCBI Taxonomy" id="1737568"/>
    <lineage>
        <taxon>Bacteria</taxon>
        <taxon>Pseudomonadati</taxon>
        <taxon>Pseudomonadota</taxon>
        <taxon>Alphaproteobacteria</taxon>
        <taxon>Sphingomonadales</taxon>
        <taxon>Erythrobacteraceae</taxon>
        <taxon>Croceibacterium</taxon>
    </lineage>
</organism>
<keyword evidence="1" id="KW-1133">Transmembrane helix</keyword>
<reference evidence="3 4" key="1">
    <citation type="submission" date="2019-12" db="EMBL/GenBank/DDBJ databases">
        <title>Genomic-based taxomic classification of the family Erythrobacteraceae.</title>
        <authorList>
            <person name="Xu L."/>
        </authorList>
    </citation>
    <scope>NUCLEOTIDE SEQUENCE [LARGE SCALE GENOMIC DNA]</scope>
    <source>
        <strain evidence="3 4">MCCC 1K01500</strain>
    </source>
</reference>
<gene>
    <name evidence="3" type="ORF">GRI89_05100</name>
</gene>
<feature type="transmembrane region" description="Helical" evidence="1">
    <location>
        <begin position="46"/>
        <end position="65"/>
    </location>
</feature>
<feature type="transmembrane region" description="Helical" evidence="1">
    <location>
        <begin position="152"/>
        <end position="171"/>
    </location>
</feature>
<dbReference type="OrthoDB" id="118399at2"/>
<dbReference type="EMBL" id="WTYM01000031">
    <property type="protein sequence ID" value="MXO58914.1"/>
    <property type="molecule type" value="Genomic_DNA"/>
</dbReference>
<name>A0A6I4SSK4_9SPHN</name>
<evidence type="ECO:0000256" key="1">
    <source>
        <dbReference type="SAM" id="Phobius"/>
    </source>
</evidence>
<sequence length="175" mass="19946">MSDLLFNFTEWLRTTFLVDFSLWISDTSLSMWLVTHFWAIPIMQVVHILSIAAAFGAILMINLRIFGMAGMDRTFAETERRYTRWIWWALLTLVISGLGMITAEPIRELINPIFWIKMILVIVAILTSLWFHRGVMTKLSTGGAITSGTKGGAVFIIILWCVIMLCGRWIAYAPV</sequence>
<dbReference type="InterPro" id="IPR046586">
    <property type="entry name" value="DUF6644"/>
</dbReference>
<feature type="transmembrane region" description="Helical" evidence="1">
    <location>
        <begin position="85"/>
        <end position="102"/>
    </location>
</feature>
<accession>A0A6I4SSK4</accession>
<feature type="transmembrane region" description="Helical" evidence="1">
    <location>
        <begin position="114"/>
        <end position="132"/>
    </location>
</feature>
<evidence type="ECO:0000313" key="3">
    <source>
        <dbReference type="EMBL" id="MXO58914.1"/>
    </source>
</evidence>
<keyword evidence="1" id="KW-0472">Membrane</keyword>
<keyword evidence="4" id="KW-1185">Reference proteome</keyword>
<feature type="domain" description="DUF6644" evidence="2">
    <location>
        <begin position="42"/>
        <end position="172"/>
    </location>
</feature>
<dbReference type="RefSeq" id="WP_159792864.1">
    <property type="nucleotide sequence ID" value="NZ_WTYM01000031.1"/>
</dbReference>